<feature type="compositionally biased region" description="Polar residues" evidence="1">
    <location>
        <begin position="1354"/>
        <end position="1370"/>
    </location>
</feature>
<sequence length="1428" mass="161062">MEWLSVFVLASVLVSARFQQQGHHCDSFNELTTHASVQGNGPSLPQLPDSFQTNLEVNLMELNTTKDVVEYFDNTGNRATLVTYSEGTETRVIFNYESNELYYITNGVCQLSILSDSMYSDLFGVEDSDGYKHIMTSNTALKFGQSYGERYIGKDVIRGISVNHWQACLYWARKDANFTVDYYFSDSIWHTSSEFLSVPVRADAKGVMNKPGGAQNFHHVYDFYAFKPFAGDNQQFETPPGVICSGRQKGQAMPALPKQFYYRQEVVSPEDGFVTSVDVWYDEAYRLVRLDYRPLRPGPPFYNVNPITQIDDFNGGVRYMKDNIMGNCTIMALDNATFGAMENQTLLHNNGSFLLQMKNPLQLFTINKNFTFVGQRPCRDLQCDVFSSKMTHFYVEGQNQPINTTIEAFFLSRSMYDVPNHGTNTDEFVPIRLTVASDTPWADFYRVYNIIDFDNQHADLSSYQISSCYPPESKFQFNIRFPALYNQDTADIFKLKTRLLMAEKMSVSPIRVQDVFVERDVGDVFLFATLLDRTPATAQFTYITGREIEKHDDMVIPKTTSPMECADFCVDLKNITCNSFDFCPMDSGSCRLSRSHIGDGTAVLIQSPCSHYSRNVNAPRRPEVTILDAYAALRIAVYNQELMFQVEEDNSQMVEYEAVDTQVIQGLITPVAMPKLSGQFSYSQEVTIPSIAEVYSSKVWYDSSYKFVRYDYHQSYKPTPPFYSTNPMTLIHDFNTGVAYTIDRDFENCTVAPIGSAGIDSEVDPKVALKNGAYVVQMKSPLEFFHISNNYKFIGQKSIRGQLCSGYEILVQNFGMPGLSFTNNTALIRYFFLEGGWTEVPEDSRDLTFSQPVRMEMTIMQQSLFIAYDFFDFEEVSHPDLSVFDIRKCFSEANQRHFQIQFPGKFHPFLDIYSKIFQLMSQIKMSECTNASVIRFQGTQVDYDDDNIYVTSTLLGRNPFLDDFTLVPGTFSPHKSDANFPNIGTVKSCADLCSSLSSFPCNSFDYCPQANYCFLNKNHSQDGAKVNVRTVCYHYSKTVQASTVSIPSIQQAYTRLKNVVYSGKFNVTIPNGEMAKIFSASSIRDDIVRPNGQQQTGRILSRFHQMKNSILSGSGDGQETRLAVDDCAAACLGEDLFDCQSFSYCYNSETCLLSATHPDENLQQVKYSSACDLFSRQYLDNYDELPGMVFKMTATNALTVKTNNLCAQRCTTSLLCKSFDYCASSKSCLLRRKHTLDVPDSFLTTSPQCNHYSKKYLFDFKKNEGKQMNYGPALLFRGISVEQCAKSCVEEQSINCHSFDFCSNTSTCMLHNPQPKQAPPGSVVASANCSLYTRRFFPGMTPSSNMPTIRPYNPGNNPGTGCGQSASKTDSSSSNASAGAFVGVAFGVFLPGLVLGAVIVTLFRSYREKKIKKDEMNVTFVKDDHELT</sequence>
<dbReference type="Gene3D" id="3.50.4.10">
    <property type="entry name" value="Hepatocyte Growth Factor"/>
    <property type="match status" value="5"/>
</dbReference>
<dbReference type="PANTHER" id="PTHR36902">
    <property type="entry name" value="ENRICHED IN SURFACE-LABELED PROTEOME PROTEIN 9"/>
    <property type="match status" value="1"/>
</dbReference>
<dbReference type="Pfam" id="PF25898">
    <property type="entry name" value="LolA_2nd_metazoa"/>
    <property type="match status" value="3"/>
</dbReference>
<protein>
    <recommendedName>
        <fullName evidence="4">Apple domain-containing protein</fullName>
    </recommendedName>
</protein>
<feature type="chain" id="PRO_5012668074" description="Apple domain-containing protein" evidence="3">
    <location>
        <begin position="17"/>
        <end position="1428"/>
    </location>
</feature>
<dbReference type="OrthoDB" id="5983572at2759"/>
<gene>
    <name evidence="5" type="ORF">KP79_PYT08696</name>
</gene>
<evidence type="ECO:0000256" key="2">
    <source>
        <dbReference type="SAM" id="Phobius"/>
    </source>
</evidence>
<dbReference type="Proteomes" id="UP000242188">
    <property type="component" value="Unassembled WGS sequence"/>
</dbReference>
<keyword evidence="2" id="KW-0812">Transmembrane</keyword>
<feature type="domain" description="Apple" evidence="4">
    <location>
        <begin position="1171"/>
        <end position="1256"/>
    </location>
</feature>
<evidence type="ECO:0000256" key="3">
    <source>
        <dbReference type="SAM" id="SignalP"/>
    </source>
</evidence>
<evidence type="ECO:0000259" key="4">
    <source>
        <dbReference type="PROSITE" id="PS50948"/>
    </source>
</evidence>
<dbReference type="CDD" id="cd01099">
    <property type="entry name" value="PAN_AP_HGF"/>
    <property type="match status" value="2"/>
</dbReference>
<feature type="signal peptide" evidence="3">
    <location>
        <begin position="1"/>
        <end position="16"/>
    </location>
</feature>
<organism evidence="5 6">
    <name type="scientific">Mizuhopecten yessoensis</name>
    <name type="common">Japanese scallop</name>
    <name type="synonym">Patinopecten yessoensis</name>
    <dbReference type="NCBI Taxonomy" id="6573"/>
    <lineage>
        <taxon>Eukaryota</taxon>
        <taxon>Metazoa</taxon>
        <taxon>Spiralia</taxon>
        <taxon>Lophotrochozoa</taxon>
        <taxon>Mollusca</taxon>
        <taxon>Bivalvia</taxon>
        <taxon>Autobranchia</taxon>
        <taxon>Pteriomorphia</taxon>
        <taxon>Pectinida</taxon>
        <taxon>Pectinoidea</taxon>
        <taxon>Pectinidae</taxon>
        <taxon>Mizuhopecten</taxon>
    </lineage>
</organism>
<dbReference type="SMART" id="SM00473">
    <property type="entry name" value="PAN_AP"/>
    <property type="match status" value="5"/>
</dbReference>
<keyword evidence="2" id="KW-0472">Membrane</keyword>
<feature type="domain" description="Apple" evidence="4">
    <location>
        <begin position="534"/>
        <end position="616"/>
    </location>
</feature>
<dbReference type="Pfam" id="PF00024">
    <property type="entry name" value="PAN_1"/>
    <property type="match status" value="5"/>
</dbReference>
<keyword evidence="3" id="KW-0732">Signal</keyword>
<dbReference type="PROSITE" id="PS50948">
    <property type="entry name" value="PAN"/>
    <property type="match status" value="3"/>
</dbReference>
<dbReference type="InterPro" id="IPR058831">
    <property type="entry name" value="LolA-like_dom_2nd"/>
</dbReference>
<dbReference type="EMBL" id="NEDP02076747">
    <property type="protein sequence ID" value="OWF34898.1"/>
    <property type="molecule type" value="Genomic_DNA"/>
</dbReference>
<evidence type="ECO:0000256" key="1">
    <source>
        <dbReference type="SAM" id="MobiDB-lite"/>
    </source>
</evidence>
<feature type="domain" description="Apple" evidence="4">
    <location>
        <begin position="1258"/>
        <end position="1336"/>
    </location>
</feature>
<evidence type="ECO:0000313" key="6">
    <source>
        <dbReference type="Proteomes" id="UP000242188"/>
    </source>
</evidence>
<accession>A0A210PEI4</accession>
<evidence type="ECO:0000313" key="5">
    <source>
        <dbReference type="EMBL" id="OWF34898.1"/>
    </source>
</evidence>
<keyword evidence="2" id="KW-1133">Transmembrane helix</keyword>
<reference evidence="5 6" key="1">
    <citation type="journal article" date="2017" name="Nat. Ecol. Evol.">
        <title>Scallop genome provides insights into evolution of bilaterian karyotype and development.</title>
        <authorList>
            <person name="Wang S."/>
            <person name="Zhang J."/>
            <person name="Jiao W."/>
            <person name="Li J."/>
            <person name="Xun X."/>
            <person name="Sun Y."/>
            <person name="Guo X."/>
            <person name="Huan P."/>
            <person name="Dong B."/>
            <person name="Zhang L."/>
            <person name="Hu X."/>
            <person name="Sun X."/>
            <person name="Wang J."/>
            <person name="Zhao C."/>
            <person name="Wang Y."/>
            <person name="Wang D."/>
            <person name="Huang X."/>
            <person name="Wang R."/>
            <person name="Lv J."/>
            <person name="Li Y."/>
            <person name="Zhang Z."/>
            <person name="Liu B."/>
            <person name="Lu W."/>
            <person name="Hui Y."/>
            <person name="Liang J."/>
            <person name="Zhou Z."/>
            <person name="Hou R."/>
            <person name="Li X."/>
            <person name="Liu Y."/>
            <person name="Li H."/>
            <person name="Ning X."/>
            <person name="Lin Y."/>
            <person name="Zhao L."/>
            <person name="Xing Q."/>
            <person name="Dou J."/>
            <person name="Li Y."/>
            <person name="Mao J."/>
            <person name="Guo H."/>
            <person name="Dou H."/>
            <person name="Li T."/>
            <person name="Mu C."/>
            <person name="Jiang W."/>
            <person name="Fu Q."/>
            <person name="Fu X."/>
            <person name="Miao Y."/>
            <person name="Liu J."/>
            <person name="Yu Q."/>
            <person name="Li R."/>
            <person name="Liao H."/>
            <person name="Li X."/>
            <person name="Kong Y."/>
            <person name="Jiang Z."/>
            <person name="Chourrout D."/>
            <person name="Li R."/>
            <person name="Bao Z."/>
        </authorList>
    </citation>
    <scope>NUCLEOTIDE SEQUENCE [LARGE SCALE GENOMIC DNA]</scope>
    <source>
        <strain evidence="5 6">PY_sf001</strain>
    </source>
</reference>
<dbReference type="PANTHER" id="PTHR36902:SF1">
    <property type="entry name" value="ENRICHED IN SURFACE-LABELED PROTEOME PROTEIN 9"/>
    <property type="match status" value="1"/>
</dbReference>
<feature type="region of interest" description="Disordered" evidence="1">
    <location>
        <begin position="1348"/>
        <end position="1370"/>
    </location>
</feature>
<proteinExistence type="predicted"/>
<comment type="caution">
    <text evidence="5">The sequence shown here is derived from an EMBL/GenBank/DDBJ whole genome shotgun (WGS) entry which is preliminary data.</text>
</comment>
<keyword evidence="6" id="KW-1185">Reference proteome</keyword>
<dbReference type="InterPro" id="IPR003609">
    <property type="entry name" value="Pan_app"/>
</dbReference>
<feature type="transmembrane region" description="Helical" evidence="2">
    <location>
        <begin position="1378"/>
        <end position="1403"/>
    </location>
</feature>
<dbReference type="SUPFAM" id="SSF57414">
    <property type="entry name" value="Hairpin loop containing domain-like"/>
    <property type="match status" value="4"/>
</dbReference>
<name>A0A210PEI4_MIZYE</name>